<dbReference type="Pfam" id="PF13384">
    <property type="entry name" value="HTH_23"/>
    <property type="match status" value="1"/>
</dbReference>
<evidence type="ECO:0008006" key="3">
    <source>
        <dbReference type="Google" id="ProtNLM"/>
    </source>
</evidence>
<gene>
    <name evidence="1" type="ORF">E5S67_00988</name>
</gene>
<dbReference type="RefSeq" id="WP_172185953.1">
    <property type="nucleotide sequence ID" value="NZ_CAWPPK010000024.1"/>
</dbReference>
<dbReference type="Proteomes" id="UP000702425">
    <property type="component" value="Unassembled WGS sequence"/>
</dbReference>
<comment type="caution">
    <text evidence="1">The sequence shown here is derived from an EMBL/GenBank/DDBJ whole genome shotgun (WGS) entry which is preliminary data.</text>
</comment>
<keyword evidence="2" id="KW-1185">Reference proteome</keyword>
<proteinExistence type="predicted"/>
<evidence type="ECO:0000313" key="2">
    <source>
        <dbReference type="Proteomes" id="UP000702425"/>
    </source>
</evidence>
<dbReference type="InterPro" id="IPR009057">
    <property type="entry name" value="Homeodomain-like_sf"/>
</dbReference>
<reference evidence="1 2" key="1">
    <citation type="journal article" date="2020" name="Sci. Rep.">
        <title>A novel cyanobacterial geosmin producer, revising GeoA distribution and dispersion patterns in Bacteria.</title>
        <authorList>
            <person name="Churro C."/>
            <person name="Semedo-Aguiar A.P."/>
            <person name="Silva A.D."/>
            <person name="Pereira-Leal J.B."/>
            <person name="Leite R.B."/>
        </authorList>
    </citation>
    <scope>NUCLEOTIDE SEQUENCE [LARGE SCALE GENOMIC DNA]</scope>
    <source>
        <strain evidence="1 2">IPMA8</strain>
    </source>
</reference>
<dbReference type="EMBL" id="SRRZ01000012">
    <property type="protein sequence ID" value="NQE33270.1"/>
    <property type="molecule type" value="Genomic_DNA"/>
</dbReference>
<protein>
    <recommendedName>
        <fullName evidence="3">Transposase</fullName>
    </recommendedName>
</protein>
<evidence type="ECO:0000313" key="1">
    <source>
        <dbReference type="EMBL" id="NQE33270.1"/>
    </source>
</evidence>
<organism evidence="1 2">
    <name type="scientific">Microcoleus asticus IPMA8</name>
    <dbReference type="NCBI Taxonomy" id="2563858"/>
    <lineage>
        <taxon>Bacteria</taxon>
        <taxon>Bacillati</taxon>
        <taxon>Cyanobacteriota</taxon>
        <taxon>Cyanophyceae</taxon>
        <taxon>Oscillatoriophycideae</taxon>
        <taxon>Oscillatoriales</taxon>
        <taxon>Microcoleaceae</taxon>
        <taxon>Microcoleus</taxon>
        <taxon>Microcoleus asticus</taxon>
    </lineage>
</organism>
<accession>A0ABX2CUL0</accession>
<dbReference type="SUPFAM" id="SSF46689">
    <property type="entry name" value="Homeodomain-like"/>
    <property type="match status" value="1"/>
</dbReference>
<sequence length="171" mass="19745">MKVNYQERIDLTADELKKILSQERTLANRQKIQALYWLKAGASQSLTDVAERLGVHRITVHRWLKQYMAGGLSELLKIRQPTGRPRVIPSAVIAGLSQKLSEESCDFKTYKEIGQWVEDNYHVSVKYQTLHKQLHYRMKAKLKLSKPVNNEKAQDADIELKIKKAQENSSK</sequence>
<name>A0ABX2CUL0_9CYAN</name>